<dbReference type="Pfam" id="PF14322">
    <property type="entry name" value="SusD-like_3"/>
    <property type="match status" value="1"/>
</dbReference>
<dbReference type="InterPro" id="IPR033985">
    <property type="entry name" value="SusD-like_N"/>
</dbReference>
<feature type="signal peptide" evidence="6">
    <location>
        <begin position="1"/>
        <end position="21"/>
    </location>
</feature>
<proteinExistence type="inferred from homology"/>
<protein>
    <submittedName>
        <fullName evidence="9">RagB/SusD family nutrient uptake outer membrane protein</fullName>
    </submittedName>
</protein>
<dbReference type="EMBL" id="QSGO01000007">
    <property type="protein sequence ID" value="RHB35099.1"/>
    <property type="molecule type" value="Genomic_DNA"/>
</dbReference>
<evidence type="ECO:0000313" key="9">
    <source>
        <dbReference type="EMBL" id="RHB35099.1"/>
    </source>
</evidence>
<dbReference type="AlphaFoldDB" id="A0A413VNI5"/>
<feature type="chain" id="PRO_5019400697" evidence="6">
    <location>
        <begin position="22"/>
        <end position="653"/>
    </location>
</feature>
<keyword evidence="3 6" id="KW-0732">Signal</keyword>
<dbReference type="GO" id="GO:0009279">
    <property type="term" value="C:cell outer membrane"/>
    <property type="evidence" value="ECO:0007669"/>
    <property type="project" value="UniProtKB-SubCell"/>
</dbReference>
<evidence type="ECO:0000256" key="4">
    <source>
        <dbReference type="ARBA" id="ARBA00023136"/>
    </source>
</evidence>
<accession>A0A413VNI5</accession>
<dbReference type="Pfam" id="PF07980">
    <property type="entry name" value="SusD_RagB"/>
    <property type="match status" value="1"/>
</dbReference>
<dbReference type="RefSeq" id="WP_002560079.1">
    <property type="nucleotide sequence ID" value="NZ_CABJFV010000007.1"/>
</dbReference>
<dbReference type="SUPFAM" id="SSF48452">
    <property type="entry name" value="TPR-like"/>
    <property type="match status" value="1"/>
</dbReference>
<feature type="domain" description="SusD-like N-terminal" evidence="8">
    <location>
        <begin position="21"/>
        <end position="185"/>
    </location>
</feature>
<comment type="caution">
    <text evidence="9">The sequence shown here is derived from an EMBL/GenBank/DDBJ whole genome shotgun (WGS) entry which is preliminary data.</text>
</comment>
<dbReference type="InterPro" id="IPR012944">
    <property type="entry name" value="SusD_RagB_dom"/>
</dbReference>
<dbReference type="InterPro" id="IPR011990">
    <property type="entry name" value="TPR-like_helical_dom_sf"/>
</dbReference>
<feature type="domain" description="RagB/SusD" evidence="7">
    <location>
        <begin position="320"/>
        <end position="653"/>
    </location>
</feature>
<evidence type="ECO:0000256" key="3">
    <source>
        <dbReference type="ARBA" id="ARBA00022729"/>
    </source>
</evidence>
<evidence type="ECO:0000313" key="10">
    <source>
        <dbReference type="Proteomes" id="UP000284379"/>
    </source>
</evidence>
<evidence type="ECO:0000256" key="5">
    <source>
        <dbReference type="ARBA" id="ARBA00023237"/>
    </source>
</evidence>
<name>A0A413VNI5_9BACE</name>
<sequence length="653" mass="75901">MKKKYLSILALSMALTTSCNFLDVMPDKLGTIEYAFRDQVSAEKYLATCYSYIPSQFATNDVYMYGNEITAYNNVQTNGMKLLLNGNSVTSVSMGSWNNFYQAIRHCNIFLENVDQVRDLEEYDKVRWVLEVKFLKAYYHWMLVQKYGPIVVVRDNLPITSQPEEVRLPREPLDDCIEYIISLLDECIGSDLDEEEDSGIHLPDKIEMAMTEYGRITRPIAAALKAKILVHMASPFFNGNNNNYAGFKDKDGKALWPTTYDPAKWTRAAQACKEAIKYCDKGNHELYHYTNLGTLKISEDTRKILTFSQLITDHANNQGEYIWSNRINLSTKDYQFNMMPALNAYCRTARLNSHWNPTLEFVENFYSSNGVPIEEDKTWNENGWYKSRYEVTRGDAVQEKYIEKNYPTARLNTYREPRFYGDVAFDGSVWFGAGRTDESKSQTVKVLAGDPTNYPAGRNGNQYYSTTGYFIRKLTPYTTYVTEDTKTEFKGTNYAFPIIRLADLYLLYAEALNESLSAPNEEVYKYINLVRERAFLPPVEEAWANHSINPDKYLTKDGMRDIIQQERILELAFEGHYFYDLRRWANGTKKSKFDIFEQFNKKIRGWNVEGETVEDFNKIKIYYSPKFTQRDMLWPIAESEMMINTNLVQNPGW</sequence>
<organism evidence="9 10">
    <name type="scientific">Bacteroides nordii</name>
    <dbReference type="NCBI Taxonomy" id="291645"/>
    <lineage>
        <taxon>Bacteria</taxon>
        <taxon>Pseudomonadati</taxon>
        <taxon>Bacteroidota</taxon>
        <taxon>Bacteroidia</taxon>
        <taxon>Bacteroidales</taxon>
        <taxon>Bacteroidaceae</taxon>
        <taxon>Bacteroides</taxon>
    </lineage>
</organism>
<evidence type="ECO:0000259" key="8">
    <source>
        <dbReference type="Pfam" id="PF14322"/>
    </source>
</evidence>
<reference evidence="9 10" key="1">
    <citation type="submission" date="2018-08" db="EMBL/GenBank/DDBJ databases">
        <title>A genome reference for cultivated species of the human gut microbiota.</title>
        <authorList>
            <person name="Zou Y."/>
            <person name="Xue W."/>
            <person name="Luo G."/>
        </authorList>
    </citation>
    <scope>NUCLEOTIDE SEQUENCE [LARGE SCALE GENOMIC DNA]</scope>
    <source>
        <strain evidence="9 10">AM40-30BH</strain>
    </source>
</reference>
<comment type="subcellular location">
    <subcellularLocation>
        <location evidence="1">Cell outer membrane</location>
    </subcellularLocation>
</comment>
<evidence type="ECO:0000259" key="7">
    <source>
        <dbReference type="Pfam" id="PF07980"/>
    </source>
</evidence>
<dbReference type="GeneID" id="69502005"/>
<evidence type="ECO:0000256" key="1">
    <source>
        <dbReference type="ARBA" id="ARBA00004442"/>
    </source>
</evidence>
<keyword evidence="5" id="KW-0998">Cell outer membrane</keyword>
<evidence type="ECO:0000256" key="6">
    <source>
        <dbReference type="SAM" id="SignalP"/>
    </source>
</evidence>
<evidence type="ECO:0000256" key="2">
    <source>
        <dbReference type="ARBA" id="ARBA00006275"/>
    </source>
</evidence>
<comment type="similarity">
    <text evidence="2">Belongs to the SusD family.</text>
</comment>
<dbReference type="Gene3D" id="1.25.40.390">
    <property type="match status" value="1"/>
</dbReference>
<dbReference type="Proteomes" id="UP000284379">
    <property type="component" value="Unassembled WGS sequence"/>
</dbReference>
<dbReference type="PROSITE" id="PS51257">
    <property type="entry name" value="PROKAR_LIPOPROTEIN"/>
    <property type="match status" value="1"/>
</dbReference>
<keyword evidence="4" id="KW-0472">Membrane</keyword>
<gene>
    <name evidence="9" type="ORF">DW888_11700</name>
</gene>